<evidence type="ECO:0000256" key="2">
    <source>
        <dbReference type="ARBA" id="ARBA00022692"/>
    </source>
</evidence>
<comment type="caution">
    <text evidence="7">The sequence shown here is derived from an EMBL/GenBank/DDBJ whole genome shotgun (WGS) entry which is preliminary data.</text>
</comment>
<evidence type="ECO:0000259" key="6">
    <source>
        <dbReference type="Pfam" id="PF04335"/>
    </source>
</evidence>
<evidence type="ECO:0000256" key="5">
    <source>
        <dbReference type="SAM" id="Phobius"/>
    </source>
</evidence>
<comment type="subcellular location">
    <subcellularLocation>
        <location evidence="1">Membrane</location>
        <topology evidence="1">Single-pass membrane protein</topology>
    </subcellularLocation>
</comment>
<dbReference type="CDD" id="cd16424">
    <property type="entry name" value="VirB8"/>
    <property type="match status" value="1"/>
</dbReference>
<keyword evidence="2 5" id="KW-0812">Transmembrane</keyword>
<protein>
    <submittedName>
        <fullName evidence="7">Type IV secretion system protein VirB8</fullName>
    </submittedName>
</protein>
<dbReference type="SUPFAM" id="SSF54427">
    <property type="entry name" value="NTF2-like"/>
    <property type="match status" value="1"/>
</dbReference>
<keyword evidence="8" id="KW-1185">Reference proteome</keyword>
<dbReference type="Gene3D" id="3.10.450.230">
    <property type="entry name" value="VirB8 protein"/>
    <property type="match status" value="1"/>
</dbReference>
<evidence type="ECO:0000256" key="3">
    <source>
        <dbReference type="ARBA" id="ARBA00022989"/>
    </source>
</evidence>
<dbReference type="RefSeq" id="WP_165973558.1">
    <property type="nucleotide sequence ID" value="NZ_SMCS01000003.1"/>
</dbReference>
<keyword evidence="3 5" id="KW-1133">Transmembrane helix</keyword>
<dbReference type="Pfam" id="PF04335">
    <property type="entry name" value="VirB8"/>
    <property type="match status" value="1"/>
</dbReference>
<dbReference type="InterPro" id="IPR007430">
    <property type="entry name" value="VirB8"/>
</dbReference>
<dbReference type="GO" id="GO:0030255">
    <property type="term" value="P:protein secretion by the type IV secretion system"/>
    <property type="evidence" value="ECO:0007669"/>
    <property type="project" value="InterPro"/>
</dbReference>
<dbReference type="PIRSF" id="PIRSF003299">
    <property type="entry name" value="VirB8_PtlE"/>
    <property type="match status" value="1"/>
</dbReference>
<feature type="domain" description="Bacterial virulence protein VirB8" evidence="6">
    <location>
        <begin position="13"/>
        <end position="220"/>
    </location>
</feature>
<evidence type="ECO:0000256" key="4">
    <source>
        <dbReference type="ARBA" id="ARBA00023136"/>
    </source>
</evidence>
<dbReference type="EMBL" id="SMCS01000003">
    <property type="protein sequence ID" value="TCV94761.1"/>
    <property type="molecule type" value="Genomic_DNA"/>
</dbReference>
<reference evidence="7 8" key="1">
    <citation type="submission" date="2019-03" db="EMBL/GenBank/DDBJ databases">
        <title>Above-ground endophytic microbial communities from plants in different locations in the United States.</title>
        <authorList>
            <person name="Frank C."/>
        </authorList>
    </citation>
    <scope>NUCLEOTIDE SEQUENCE [LARGE SCALE GENOMIC DNA]</scope>
    <source>
        <strain evidence="7 8">LP_13_YM</strain>
    </source>
</reference>
<dbReference type="Proteomes" id="UP000295645">
    <property type="component" value="Unassembled WGS sequence"/>
</dbReference>
<sequence>MNDPAIDAFIDASRAWEADEIARIRLSERRAWRFAALGMGAGVVGCIAVALLTPLKTVEPFIVRVDRTTGAADIVTRIDERTVTFDEAIDKYFLARYVNYREEYAEAAAYPNYRAVKVMSGDVAGRAYVRQVDPKNPNSPSRVYGKDGGVEVAVRSIAFLTKGVAQVRFSRKEHGGPASAKESHWIATITYIYRNAPIDAQTQLVNPVGFHVTDYRLDPETTGGER</sequence>
<dbReference type="InterPro" id="IPR032710">
    <property type="entry name" value="NTF2-like_dom_sf"/>
</dbReference>
<accession>A0A4R3YQS0</accession>
<dbReference type="InterPro" id="IPR026264">
    <property type="entry name" value="VirB8/PtlE"/>
</dbReference>
<keyword evidence="4 5" id="KW-0472">Membrane</keyword>
<evidence type="ECO:0000256" key="1">
    <source>
        <dbReference type="ARBA" id="ARBA00004167"/>
    </source>
</evidence>
<dbReference type="GO" id="GO:0016020">
    <property type="term" value="C:membrane"/>
    <property type="evidence" value="ECO:0007669"/>
    <property type="project" value="UniProtKB-SubCell"/>
</dbReference>
<proteinExistence type="predicted"/>
<evidence type="ECO:0000313" key="7">
    <source>
        <dbReference type="EMBL" id="TCV94761.1"/>
    </source>
</evidence>
<name>A0A4R3YQS0_9GAMM</name>
<gene>
    <name evidence="7" type="ORF">EC912_103246</name>
</gene>
<evidence type="ECO:0000313" key="8">
    <source>
        <dbReference type="Proteomes" id="UP000295645"/>
    </source>
</evidence>
<organism evidence="7 8">
    <name type="scientific">Luteibacter rhizovicinus</name>
    <dbReference type="NCBI Taxonomy" id="242606"/>
    <lineage>
        <taxon>Bacteria</taxon>
        <taxon>Pseudomonadati</taxon>
        <taxon>Pseudomonadota</taxon>
        <taxon>Gammaproteobacteria</taxon>
        <taxon>Lysobacterales</taxon>
        <taxon>Rhodanobacteraceae</taxon>
        <taxon>Luteibacter</taxon>
    </lineage>
</organism>
<dbReference type="AlphaFoldDB" id="A0A4R3YQS0"/>
<feature type="transmembrane region" description="Helical" evidence="5">
    <location>
        <begin position="31"/>
        <end position="52"/>
    </location>
</feature>